<comment type="subcellular location">
    <subcellularLocation>
        <location evidence="10 11">Cytoplasm</location>
    </subcellularLocation>
    <subcellularLocation>
        <location evidence="10 11">Cytoplasmic vesicle</location>
        <location evidence="10 11">COPI-coated vesicle membrane</location>
        <topology evidence="10 11">Peripheral membrane protein</topology>
        <orientation evidence="10 11">Cytoplasmic side</orientation>
    </subcellularLocation>
    <subcellularLocation>
        <location evidence="10 11">Golgi apparatus membrane</location>
        <topology evidence="10 11">Peripheral membrane protein</topology>
        <orientation evidence="10 11">Cytoplasmic side</orientation>
    </subcellularLocation>
</comment>
<name>A0A4D9DAV0_9STRA</name>
<keyword evidence="8 10" id="KW-0472">Membrane</keyword>
<evidence type="ECO:0000256" key="6">
    <source>
        <dbReference type="ARBA" id="ARBA00022927"/>
    </source>
</evidence>
<evidence type="ECO:0000256" key="1">
    <source>
        <dbReference type="ARBA" id="ARBA00010516"/>
    </source>
</evidence>
<dbReference type="GO" id="GO:0030126">
    <property type="term" value="C:COPI vesicle coat"/>
    <property type="evidence" value="ECO:0007669"/>
    <property type="project" value="UniProtKB-UniRule"/>
</dbReference>
<proteinExistence type="inferred from homology"/>
<evidence type="ECO:0000256" key="2">
    <source>
        <dbReference type="ARBA" id="ARBA00011775"/>
    </source>
</evidence>
<dbReference type="FunFam" id="3.30.450.60:FF:000003">
    <property type="entry name" value="Coatomer subunit delta"/>
    <property type="match status" value="1"/>
</dbReference>
<dbReference type="SUPFAM" id="SSF64356">
    <property type="entry name" value="SNARE-like"/>
    <property type="match status" value="1"/>
</dbReference>
<keyword evidence="7 10" id="KW-0333">Golgi apparatus</keyword>
<feature type="domain" description="MHD" evidence="12">
    <location>
        <begin position="301"/>
        <end position="547"/>
    </location>
</feature>
<dbReference type="InterPro" id="IPR011012">
    <property type="entry name" value="Longin-like_dom_sf"/>
</dbReference>
<dbReference type="InterPro" id="IPR036168">
    <property type="entry name" value="AP2_Mu_C_sf"/>
</dbReference>
<dbReference type="GO" id="GO:0000139">
    <property type="term" value="C:Golgi membrane"/>
    <property type="evidence" value="ECO:0007669"/>
    <property type="project" value="UniProtKB-SubCell"/>
</dbReference>
<dbReference type="GO" id="GO:0051645">
    <property type="term" value="P:Golgi localization"/>
    <property type="evidence" value="ECO:0007669"/>
    <property type="project" value="TreeGrafter"/>
</dbReference>
<dbReference type="Gene3D" id="3.30.450.60">
    <property type="match status" value="1"/>
</dbReference>
<dbReference type="OrthoDB" id="10266042at2759"/>
<dbReference type="Pfam" id="PF00928">
    <property type="entry name" value="Adap_comp_sub"/>
    <property type="match status" value="1"/>
</dbReference>
<keyword evidence="9 10" id="KW-0968">Cytoplasmic vesicle</keyword>
<dbReference type="PROSITE" id="PS51072">
    <property type="entry name" value="MHD"/>
    <property type="match status" value="1"/>
</dbReference>
<evidence type="ECO:0000313" key="13">
    <source>
        <dbReference type="EMBL" id="TFJ85748.1"/>
    </source>
</evidence>
<gene>
    <name evidence="13" type="ORF">NSK_003252</name>
</gene>
<keyword evidence="5 10" id="KW-0931">ER-Golgi transport</keyword>
<dbReference type="CDD" id="cd14830">
    <property type="entry name" value="Delta_COP_N"/>
    <property type="match status" value="1"/>
</dbReference>
<comment type="function">
    <text evidence="10">The coatomer is a cytosolic protein complex that binds to dilysine motifs and reversibly associates with Golgi non-clathrin-coated vesicles, which further mediate biosynthetic protein transport from the ER, via the Golgi up to the trans Golgi network. Coatomer complex is required for budding from Golgi membranes, and is essential for the retrograde Golgi-to-ER transport of dilysine-tagged proteins.</text>
</comment>
<dbReference type="InterPro" id="IPR027059">
    <property type="entry name" value="Coatomer_dsu"/>
</dbReference>
<evidence type="ECO:0000256" key="11">
    <source>
        <dbReference type="RuleBase" id="RU366052"/>
    </source>
</evidence>
<reference evidence="13 14" key="1">
    <citation type="submission" date="2019-01" db="EMBL/GenBank/DDBJ databases">
        <title>Nuclear Genome Assembly of the Microalgal Biofuel strain Nannochloropsis salina CCMP1776.</title>
        <authorList>
            <person name="Hovde B."/>
        </authorList>
    </citation>
    <scope>NUCLEOTIDE SEQUENCE [LARGE SCALE GENOMIC DNA]</scope>
    <source>
        <strain evidence="13 14">CCMP1776</strain>
    </source>
</reference>
<dbReference type="Gene3D" id="2.60.40.1170">
    <property type="entry name" value="Mu homology domain, subdomain B"/>
    <property type="match status" value="2"/>
</dbReference>
<evidence type="ECO:0000256" key="9">
    <source>
        <dbReference type="ARBA" id="ARBA00023329"/>
    </source>
</evidence>
<evidence type="ECO:0000256" key="5">
    <source>
        <dbReference type="ARBA" id="ARBA00022892"/>
    </source>
</evidence>
<comment type="similarity">
    <text evidence="1 10">Belongs to the adaptor complexes medium subunit family. Delta-COP subfamily.</text>
</comment>
<dbReference type="InterPro" id="IPR028565">
    <property type="entry name" value="MHD"/>
</dbReference>
<comment type="caution">
    <text evidence="13">The sequence shown here is derived from an EMBL/GenBank/DDBJ whole genome shotgun (WGS) entry which is preliminary data.</text>
</comment>
<accession>A0A4D9DAV0</accession>
<keyword evidence="14" id="KW-1185">Reference proteome</keyword>
<dbReference type="AlphaFoldDB" id="A0A4D9DAV0"/>
<keyword evidence="6 10" id="KW-0653">Protein transport</keyword>
<evidence type="ECO:0000256" key="7">
    <source>
        <dbReference type="ARBA" id="ARBA00023034"/>
    </source>
</evidence>
<evidence type="ECO:0000256" key="3">
    <source>
        <dbReference type="ARBA" id="ARBA00022448"/>
    </source>
</evidence>
<dbReference type="EMBL" id="SDOX01000011">
    <property type="protein sequence ID" value="TFJ85748.1"/>
    <property type="molecule type" value="Genomic_DNA"/>
</dbReference>
<dbReference type="GO" id="GO:0015031">
    <property type="term" value="P:protein transport"/>
    <property type="evidence" value="ECO:0007669"/>
    <property type="project" value="UniProtKB-KW"/>
</dbReference>
<sequence>MVVLSGAICTKNGKALLSRQFVEMSRIRIEGLLAAFPKLLGSGEEKQHTFIETDTVRYVYQPIDNLFLLLITNKASNIVEDLETLRLLSKIVPDVAGGVTEERVSDKCFELVFAFDEVLTTGGYRESVTLQQIKTNMEMDSHEEKLALMIKQSKMDSAKDQAARQAKAIKERLRELARDRLGATRSGLGGAYQGIGGGGMDYVGGSGAFDGQAGIGQDAFGASTPSVYAPSTVDSFTVSKTETVKTVSKGMKLGAPSKAASMLDSLVQEDNLSNIAATRAPPLSAGAGLGEEAVSAPVIQHQPIQLAVEEKIVAHLTRDGAIDTFEVKGSLTLTATTEAAALSKVALAAGGARPVPAGLNFQTHPKVNKQEYDSNRVLVLKDTSKGFPVGRAVGVLRWSYSSTDDSVVPITLNCWPEEEGQGKMNISIEYQMNGQSQELHNVNVSIPLGTAEPPEVASIDGTYRHDPREQRLIWHMDLVDASNSSGALEFVVAGRDAQVFFPIIVSFSSQILYADVNVTAVTGLEDGSAPIPYSLTKLLSPDSYIVG</sequence>
<keyword evidence="3 10" id="KW-0813">Transport</keyword>
<evidence type="ECO:0000256" key="8">
    <source>
        <dbReference type="ARBA" id="ARBA00023136"/>
    </source>
</evidence>
<dbReference type="PANTHER" id="PTHR10121:SF0">
    <property type="entry name" value="COATOMER SUBUNIT DELTA"/>
    <property type="match status" value="1"/>
</dbReference>
<protein>
    <recommendedName>
        <fullName evidence="10">Coatomer subunit delta</fullName>
    </recommendedName>
</protein>
<dbReference type="PANTHER" id="PTHR10121">
    <property type="entry name" value="COATOMER SUBUNIT DELTA"/>
    <property type="match status" value="1"/>
</dbReference>
<evidence type="ECO:0000313" key="14">
    <source>
        <dbReference type="Proteomes" id="UP000355283"/>
    </source>
</evidence>
<evidence type="ECO:0000256" key="4">
    <source>
        <dbReference type="ARBA" id="ARBA00022490"/>
    </source>
</evidence>
<keyword evidence="4 10" id="KW-0963">Cytoplasm</keyword>
<dbReference type="GO" id="GO:0006890">
    <property type="term" value="P:retrograde vesicle-mediated transport, Golgi to endoplasmic reticulum"/>
    <property type="evidence" value="ECO:0007669"/>
    <property type="project" value="UniProtKB-UniRule"/>
</dbReference>
<evidence type="ECO:0000256" key="10">
    <source>
        <dbReference type="RuleBase" id="RU364018"/>
    </source>
</evidence>
<organism evidence="13 14">
    <name type="scientific">Nannochloropsis salina CCMP1776</name>
    <dbReference type="NCBI Taxonomy" id="1027361"/>
    <lineage>
        <taxon>Eukaryota</taxon>
        <taxon>Sar</taxon>
        <taxon>Stramenopiles</taxon>
        <taxon>Ochrophyta</taxon>
        <taxon>Eustigmatophyceae</taxon>
        <taxon>Eustigmatales</taxon>
        <taxon>Monodopsidaceae</taxon>
        <taxon>Microchloropsis</taxon>
        <taxon>Microchloropsis salina</taxon>
    </lineage>
</organism>
<dbReference type="GO" id="GO:0006888">
    <property type="term" value="P:endoplasmic reticulum to Golgi vesicle-mediated transport"/>
    <property type="evidence" value="ECO:0007669"/>
    <property type="project" value="TreeGrafter"/>
</dbReference>
<comment type="subunit">
    <text evidence="2 10">Oligomeric complex that consists of at least the alpha, beta, beta', gamma, delta, epsilon and zeta subunits.</text>
</comment>
<dbReference type="Proteomes" id="UP000355283">
    <property type="component" value="Unassembled WGS sequence"/>
</dbReference>
<dbReference type="CDD" id="cd09254">
    <property type="entry name" value="AP_delta-COPI_MHD"/>
    <property type="match status" value="1"/>
</dbReference>
<dbReference type="SUPFAM" id="SSF49447">
    <property type="entry name" value="Second domain of Mu2 adaptin subunit (ap50) of ap2 adaptor"/>
    <property type="match status" value="1"/>
</dbReference>
<evidence type="ECO:0000259" key="12">
    <source>
        <dbReference type="PROSITE" id="PS51072"/>
    </source>
</evidence>